<sequence length="149" mass="16054">MAMNDADDPLARATAAMKRSEEPVWAGDQRAHVLRRVRSAVTPAELVTTDGAGDHDADGSTTSVSTRVLRRLLREGLPADDSSALDRLTFTVDGGRLTALGLRLVGVYGHDLRRAAETRRERARAILADLLGYDDFPIDVSVADVLGES</sequence>
<dbReference type="AlphaFoldDB" id="A0A849AFB6"/>
<organism evidence="1 2">
    <name type="scientific">Flexivirga aerilata</name>
    <dbReference type="NCBI Taxonomy" id="1656889"/>
    <lineage>
        <taxon>Bacteria</taxon>
        <taxon>Bacillati</taxon>
        <taxon>Actinomycetota</taxon>
        <taxon>Actinomycetes</taxon>
        <taxon>Micrococcales</taxon>
        <taxon>Dermacoccaceae</taxon>
        <taxon>Flexivirga</taxon>
    </lineage>
</organism>
<proteinExistence type="predicted"/>
<name>A0A849AFB6_9MICO</name>
<dbReference type="RefSeq" id="WP_171152389.1">
    <property type="nucleotide sequence ID" value="NZ_JABENB010000001.1"/>
</dbReference>
<reference evidence="1 2" key="1">
    <citation type="submission" date="2020-05" db="EMBL/GenBank/DDBJ databases">
        <title>Flexivirga sp. ID2601S isolated from air conditioner.</title>
        <authorList>
            <person name="Kim D.H."/>
        </authorList>
    </citation>
    <scope>NUCLEOTIDE SEQUENCE [LARGE SCALE GENOMIC DNA]</scope>
    <source>
        <strain evidence="1 2">ID2601S</strain>
    </source>
</reference>
<evidence type="ECO:0000313" key="1">
    <source>
        <dbReference type="EMBL" id="NNG38523.1"/>
    </source>
</evidence>
<keyword evidence="2" id="KW-1185">Reference proteome</keyword>
<accession>A0A849AFB6</accession>
<gene>
    <name evidence="1" type="ORF">HJ588_04435</name>
</gene>
<dbReference type="EMBL" id="JABENB010000001">
    <property type="protein sequence ID" value="NNG38523.1"/>
    <property type="molecule type" value="Genomic_DNA"/>
</dbReference>
<protein>
    <submittedName>
        <fullName evidence="1">Uncharacterized protein</fullName>
    </submittedName>
</protein>
<evidence type="ECO:0000313" key="2">
    <source>
        <dbReference type="Proteomes" id="UP000557772"/>
    </source>
</evidence>
<dbReference type="Proteomes" id="UP000557772">
    <property type="component" value="Unassembled WGS sequence"/>
</dbReference>
<comment type="caution">
    <text evidence="1">The sequence shown here is derived from an EMBL/GenBank/DDBJ whole genome shotgun (WGS) entry which is preliminary data.</text>
</comment>